<feature type="domain" description="GST C-terminal" evidence="2">
    <location>
        <begin position="82"/>
        <end position="202"/>
    </location>
</feature>
<dbReference type="PANTHER" id="PTHR11571">
    <property type="entry name" value="GLUTATHIONE S-TRANSFERASE"/>
    <property type="match status" value="1"/>
</dbReference>
<dbReference type="PROSITE" id="PS50405">
    <property type="entry name" value="GST_CTER"/>
    <property type="match status" value="1"/>
</dbReference>
<dbReference type="EMBL" id="MN739316">
    <property type="protein sequence ID" value="QHS98441.1"/>
    <property type="molecule type" value="Genomic_DNA"/>
</dbReference>
<dbReference type="Pfam" id="PF14497">
    <property type="entry name" value="GST_C_3"/>
    <property type="match status" value="1"/>
</dbReference>
<dbReference type="InterPro" id="IPR010987">
    <property type="entry name" value="Glutathione-S-Trfase_C-like"/>
</dbReference>
<dbReference type="Gene3D" id="3.40.30.10">
    <property type="entry name" value="Glutaredoxin"/>
    <property type="match status" value="1"/>
</dbReference>
<reference evidence="3" key="1">
    <citation type="journal article" date="2020" name="Nature">
        <title>Giant virus diversity and host interactions through global metagenomics.</title>
        <authorList>
            <person name="Schulz F."/>
            <person name="Roux S."/>
            <person name="Paez-Espino D."/>
            <person name="Jungbluth S."/>
            <person name="Walsh D.A."/>
            <person name="Denef V.J."/>
            <person name="McMahon K.D."/>
            <person name="Konstantinidis K.T."/>
            <person name="Eloe-Fadrosh E.A."/>
            <person name="Kyrpides N.C."/>
            <person name="Woyke T."/>
        </authorList>
    </citation>
    <scope>NUCLEOTIDE SEQUENCE</scope>
    <source>
        <strain evidence="3">GVMAG-M-3300020185-18</strain>
    </source>
</reference>
<dbReference type="AlphaFoldDB" id="A0A6C0C2V6"/>
<dbReference type="InterPro" id="IPR050213">
    <property type="entry name" value="GST_superfamily"/>
</dbReference>
<feature type="domain" description="GST N-terminal" evidence="1">
    <location>
        <begin position="2"/>
        <end position="80"/>
    </location>
</feature>
<accession>A0A6C0C2V6</accession>
<evidence type="ECO:0000259" key="1">
    <source>
        <dbReference type="PROSITE" id="PS50404"/>
    </source>
</evidence>
<dbReference type="GO" id="GO:0004364">
    <property type="term" value="F:glutathione transferase activity"/>
    <property type="evidence" value="ECO:0007669"/>
    <property type="project" value="TreeGrafter"/>
</dbReference>
<dbReference type="SUPFAM" id="SSF52833">
    <property type="entry name" value="Thioredoxin-like"/>
    <property type="match status" value="1"/>
</dbReference>
<evidence type="ECO:0008006" key="4">
    <source>
        <dbReference type="Google" id="ProtNLM"/>
    </source>
</evidence>
<proteinExistence type="predicted"/>
<protein>
    <recommendedName>
        <fullName evidence="4">Glutathione S-transferase</fullName>
    </recommendedName>
</protein>
<dbReference type="PROSITE" id="PS50404">
    <property type="entry name" value="GST_NTER"/>
    <property type="match status" value="1"/>
</dbReference>
<dbReference type="PANTHER" id="PTHR11571:SF150">
    <property type="entry name" value="GLUTATHIONE S-TRANSFERASE"/>
    <property type="match status" value="1"/>
</dbReference>
<organism evidence="3">
    <name type="scientific">viral metagenome</name>
    <dbReference type="NCBI Taxonomy" id="1070528"/>
    <lineage>
        <taxon>unclassified sequences</taxon>
        <taxon>metagenomes</taxon>
        <taxon>organismal metagenomes</taxon>
    </lineage>
</organism>
<dbReference type="InterPro" id="IPR040079">
    <property type="entry name" value="Glutathione_S-Trfase"/>
</dbReference>
<dbReference type="InterPro" id="IPR004045">
    <property type="entry name" value="Glutathione_S-Trfase_N"/>
</dbReference>
<dbReference type="InterPro" id="IPR036282">
    <property type="entry name" value="Glutathione-S-Trfase_C_sf"/>
</dbReference>
<dbReference type="GO" id="GO:0006749">
    <property type="term" value="P:glutathione metabolic process"/>
    <property type="evidence" value="ECO:0007669"/>
    <property type="project" value="TreeGrafter"/>
</dbReference>
<evidence type="ECO:0000313" key="3">
    <source>
        <dbReference type="EMBL" id="QHS98441.1"/>
    </source>
</evidence>
<dbReference type="InterPro" id="IPR036249">
    <property type="entry name" value="Thioredoxin-like_sf"/>
</dbReference>
<dbReference type="SUPFAM" id="SSF47616">
    <property type="entry name" value="GST C-terminal domain-like"/>
    <property type="match status" value="1"/>
</dbReference>
<dbReference type="Gene3D" id="1.20.1050.10">
    <property type="match status" value="1"/>
</dbReference>
<dbReference type="SFLD" id="SFLDS00019">
    <property type="entry name" value="Glutathione_Transferase_(cytos"/>
    <property type="match status" value="1"/>
</dbReference>
<name>A0A6C0C2V6_9ZZZZ</name>
<dbReference type="Pfam" id="PF02798">
    <property type="entry name" value="GST_N"/>
    <property type="match status" value="1"/>
</dbReference>
<sequence length="219" mass="25296">MVKIKFVYWKAAARAQAAMLMLNAANIDYEWDSETANRWPESKKEMPFNQLPVMYDENNNLIAQSAAITRYCAKIAKLLPNTPISCAKTEMIMEQTNDIYNLMARCKYSGDEEAQAKAWEKFKEKDLHEKLIPLNDLLQDDFYGGQIPDAADICVFSIINLIVRSGIKDCLMNYKKLYNHYSKVYLTGNIKEYVKNQPDVYFIYKKGNTKKNLLTANPM</sequence>
<dbReference type="InterPro" id="IPR004046">
    <property type="entry name" value="GST_C"/>
</dbReference>
<evidence type="ECO:0000259" key="2">
    <source>
        <dbReference type="PROSITE" id="PS50405"/>
    </source>
</evidence>